<dbReference type="InterPro" id="IPR052921">
    <property type="entry name" value="GPCR1_Superfamily_Member"/>
</dbReference>
<reference evidence="18 19" key="8">
    <citation type="submission" date="2025-04" db="UniProtKB">
        <authorList>
            <consortium name="RefSeq"/>
        </authorList>
    </citation>
    <scope>IDENTIFICATION</scope>
    <source>
        <strain evidence="19">Tuebingen</strain>
    </source>
</reference>
<dbReference type="EMBL" id="CU104696">
    <property type="status" value="NOT_ANNOTATED_CDS"/>
    <property type="molecule type" value="Genomic_DNA"/>
</dbReference>
<comment type="subcellular location">
    <subcellularLocation>
        <location evidence="1">Cell membrane</location>
        <topology evidence="1">Multi-pass membrane protein</topology>
    </subcellularLocation>
</comment>
<dbReference type="EMBL" id="DQ306031">
    <property type="protein sequence ID" value="ABC43284.1"/>
    <property type="molecule type" value="Genomic_DNA"/>
</dbReference>
<dbReference type="AlphaFoldDB" id="Q2PRI3"/>
<keyword evidence="17" id="KW-1185">Reference proteome</keyword>
<keyword evidence="8 13" id="KW-0472">Membrane</keyword>
<dbReference type="GO" id="GO:0050911">
    <property type="term" value="P:detection of chemical stimulus involved in sensory perception of smell"/>
    <property type="evidence" value="ECO:0000318"/>
    <property type="project" value="GO_Central"/>
</dbReference>
<evidence type="ECO:0000256" key="13">
    <source>
        <dbReference type="SAM" id="Phobius"/>
    </source>
</evidence>
<dbReference type="GeneTree" id="ENSGT00940000162761"/>
<keyword evidence="2" id="KW-1003">Cell membrane</keyword>
<dbReference type="GeneID" id="100149635"/>
<reference evidence="16 17" key="4">
    <citation type="journal article" date="2013" name="Nature">
        <title>The zebrafish reference genome sequence and its relationship to the human genome.</title>
        <authorList>
            <consortium name="Genome Reference Consortium Zebrafish"/>
            <person name="Howe K."/>
            <person name="Clark M.D."/>
            <person name="Torroja C.F."/>
            <person name="Torrance J."/>
            <person name="Berthelot C."/>
            <person name="Muffato M."/>
            <person name="Collins J.E."/>
            <person name="Humphray S."/>
            <person name="McLaren K."/>
            <person name="Matthews L."/>
            <person name="McLaren S."/>
            <person name="Sealy I."/>
            <person name="Caccamo M."/>
            <person name="Churcher C."/>
            <person name="Scott C."/>
            <person name="Barrett J.C."/>
            <person name="Koch R."/>
            <person name="Rauch G.J."/>
            <person name="White S."/>
            <person name="Chow W."/>
            <person name="Kilian B."/>
            <person name="Quintais L.T."/>
            <person name="Guerra-Assuncao J.A."/>
            <person name="Zhou Y."/>
            <person name="Gu Y."/>
            <person name="Yen J."/>
            <person name="Vogel J.H."/>
            <person name="Eyre T."/>
            <person name="Redmond S."/>
            <person name="Banerjee R."/>
            <person name="Chi J."/>
            <person name="Fu B."/>
            <person name="Langley E."/>
            <person name="Maguire S.F."/>
            <person name="Laird G.K."/>
            <person name="Lloyd D."/>
            <person name="Kenyon E."/>
            <person name="Donaldson S."/>
            <person name="Sehra H."/>
            <person name="Almeida-King J."/>
            <person name="Loveland J."/>
            <person name="Trevanion S."/>
            <person name="Jones M."/>
            <person name="Quail M."/>
            <person name="Willey D."/>
            <person name="Hunt A."/>
            <person name="Burton J."/>
            <person name="Sims S."/>
            <person name="McLay K."/>
            <person name="Plumb B."/>
            <person name="Davis J."/>
            <person name="Clee C."/>
            <person name="Oliver K."/>
            <person name="Clark R."/>
            <person name="Riddle C."/>
            <person name="Elliot D."/>
            <person name="Eliott D."/>
            <person name="Threadgold G."/>
            <person name="Harden G."/>
            <person name="Ware D."/>
            <person name="Begum S."/>
            <person name="Mortimore B."/>
            <person name="Mortimer B."/>
            <person name="Kerry G."/>
            <person name="Heath P."/>
            <person name="Phillimore B."/>
            <person name="Tracey A."/>
            <person name="Corby N."/>
            <person name="Dunn M."/>
            <person name="Johnson C."/>
            <person name="Wood J."/>
            <person name="Clark S."/>
            <person name="Pelan S."/>
            <person name="Griffiths G."/>
            <person name="Smith M."/>
            <person name="Glithero R."/>
            <person name="Howden P."/>
            <person name="Barker N."/>
            <person name="Lloyd C."/>
            <person name="Stevens C."/>
            <person name="Harley J."/>
            <person name="Holt K."/>
            <person name="Panagiotidis G."/>
            <person name="Lovell J."/>
            <person name="Beasley H."/>
            <person name="Henderson C."/>
            <person name="Gordon D."/>
            <person name="Auger K."/>
            <person name="Wright D."/>
            <person name="Collins J."/>
            <person name="Raisen C."/>
            <person name="Dyer L."/>
            <person name="Leung K."/>
            <person name="Robertson L."/>
            <person name="Ambridge K."/>
            <person name="Leongamornlert D."/>
            <person name="McGuire S."/>
            <person name="Gilderthorp R."/>
            <person name="Griffiths C."/>
            <person name="Manthravadi D."/>
            <person name="Nichol S."/>
            <person name="Barker G."/>
            <person name="Whitehead S."/>
            <person name="Kay M."/>
            <person name="Brown J."/>
            <person name="Murnane C."/>
            <person name="Gray E."/>
            <person name="Humphries M."/>
            <person name="Sycamore N."/>
            <person name="Barker D."/>
            <person name="Saunders D."/>
            <person name="Wallis J."/>
            <person name="Babbage A."/>
            <person name="Hammond S."/>
            <person name="Mashreghi-Mohammadi M."/>
            <person name="Barr L."/>
            <person name="Martin S."/>
            <person name="Wray P."/>
            <person name="Ellington A."/>
            <person name="Matthews N."/>
            <person name="Ellwood M."/>
            <person name="Woodmansey R."/>
            <person name="Clark G."/>
            <person name="Cooper J."/>
            <person name="Cooper J."/>
            <person name="Tromans A."/>
            <person name="Grafham D."/>
            <person name="Skuce C."/>
            <person name="Pandian R."/>
            <person name="Andrews R."/>
            <person name="Harrison E."/>
            <person name="Kimberley A."/>
            <person name="Garnett J."/>
            <person name="Fosker N."/>
            <person name="Hall R."/>
            <person name="Garner P."/>
            <person name="Kelly D."/>
            <person name="Bird C."/>
            <person name="Palmer S."/>
            <person name="Gehring I."/>
            <person name="Berger A."/>
            <person name="Dooley C.M."/>
            <person name="Ersan-Urun Z."/>
            <person name="Eser C."/>
            <person name="Geiger H."/>
            <person name="Geisler M."/>
            <person name="Karotki L."/>
            <person name="Kirn A."/>
            <person name="Konantz J."/>
            <person name="Konantz M."/>
            <person name="Oberlander M."/>
            <person name="Rudolph-Geiger S."/>
            <person name="Teucke M."/>
            <person name="Lanz C."/>
            <person name="Raddatz G."/>
            <person name="Osoegawa K."/>
            <person name="Zhu B."/>
            <person name="Rapp A."/>
            <person name="Widaa S."/>
            <person name="Langford C."/>
            <person name="Yang F."/>
            <person name="Schuster S.C."/>
            <person name="Carter N.P."/>
            <person name="Harrow J."/>
            <person name="Ning Z."/>
            <person name="Herrero J."/>
            <person name="Searle S.M."/>
            <person name="Enright A."/>
            <person name="Geisler R."/>
            <person name="Plasterk R.H."/>
            <person name="Lee C."/>
            <person name="Westerfield M."/>
            <person name="de Jong P.J."/>
            <person name="Zon L.I."/>
            <person name="Postlethwait J.H."/>
            <person name="Nusslein-Volhard C."/>
            <person name="Hubbard T.J."/>
            <person name="Roest Crollius H."/>
            <person name="Rogers J."/>
            <person name="Stemple D.L."/>
        </authorList>
    </citation>
    <scope>NUCLEOTIDE SEQUENCE [LARGE SCALE GENOMIC DNA]</scope>
    <source>
        <strain evidence="16">Tuebingen</strain>
    </source>
</reference>
<proteinExistence type="predicted"/>
<dbReference type="STRING" id="7955.ENSDARP00000070395"/>
<reference evidence="18" key="2">
    <citation type="journal article" date="2009" name="Genome Biol. Evol.">
        <title>On the origin and evolution of vertebrate olfactory receptor genes: comparative genome analysis among 23 chordate species.</title>
        <authorList>
            <person name="Niimura Y."/>
        </authorList>
    </citation>
    <scope>NUCLEOTIDE SEQUENCE</scope>
</reference>
<dbReference type="RefSeq" id="NP_001124278.1">
    <property type="nucleotide sequence ID" value="NM_001130806.1"/>
</dbReference>
<keyword evidence="10 15" id="KW-0675">Receptor</keyword>
<dbReference type="GO" id="GO:0005886">
    <property type="term" value="C:plasma membrane"/>
    <property type="evidence" value="ECO:0007669"/>
    <property type="project" value="UniProtKB-SubCell"/>
</dbReference>
<keyword evidence="9" id="KW-1015">Disulfide bond</keyword>
<dbReference type="ZFIN" id="ZDB-GENE-070806-12">
    <property type="gene designation" value="or70a11"/>
</dbReference>
<keyword evidence="4 13" id="KW-0812">Transmembrane</keyword>
<evidence type="ECO:0000313" key="18">
    <source>
        <dbReference type="RefSeq" id="NP_001124278.1"/>
    </source>
</evidence>
<dbReference type="PANTHER" id="PTHR26451">
    <property type="entry name" value="G_PROTEIN_RECEP_F1_2 DOMAIN-CONTAINING PROTEIN"/>
    <property type="match status" value="1"/>
</dbReference>
<evidence type="ECO:0000313" key="15">
    <source>
        <dbReference type="EMBL" id="ABC43284.1"/>
    </source>
</evidence>
<keyword evidence="7" id="KW-0297">G-protein coupled receptor</keyword>
<keyword evidence="12" id="KW-0807">Transducer</keyword>
<keyword evidence="11" id="KW-0325">Glycoprotein</keyword>
<dbReference type="InterPro" id="IPR017452">
    <property type="entry name" value="GPCR_Rhodpsn_7TM"/>
</dbReference>
<dbReference type="PaxDb" id="7955-ENSDARP00000070395"/>
<protein>
    <submittedName>
        <fullName evidence="15 18">Odorant receptor</fullName>
    </submittedName>
    <submittedName>
        <fullName evidence="19">Odorant receptor 115-11 isoform X1</fullName>
    </submittedName>
    <submittedName>
        <fullName evidence="16">Odorant receptor, family F, subfamily 115, member 11</fullName>
    </submittedName>
</protein>
<dbReference type="RefSeq" id="XP_009293918.1">
    <property type="nucleotide sequence ID" value="XM_009295643.4"/>
</dbReference>
<accession>Q2PRI3</accession>
<keyword evidence="6 13" id="KW-1133">Transmembrane helix</keyword>
<evidence type="ECO:0000313" key="20">
    <source>
        <dbReference type="ZFIN" id="ZDB-GENE-070806-12"/>
    </source>
</evidence>
<dbReference type="GO" id="GO:0005549">
    <property type="term" value="F:odorant binding"/>
    <property type="evidence" value="ECO:0000318"/>
    <property type="project" value="GO_Central"/>
</dbReference>
<dbReference type="GO" id="GO:0004930">
    <property type="term" value="F:G protein-coupled receptor activity"/>
    <property type="evidence" value="ECO:0007669"/>
    <property type="project" value="UniProtKB-KW"/>
</dbReference>
<dbReference type="CTD" id="100149635"/>
<reference evidence="18" key="7">
    <citation type="journal article" date="2020" name="BMC Evol. Biol.">
        <title>A unified nomenclature for vertebrate olfactory receptors.</title>
        <authorList>
            <person name="Olender T."/>
            <person name="Jones T.E.M."/>
            <person name="Bruford E."/>
            <person name="Lancet D."/>
        </authorList>
    </citation>
    <scope>NUCLEOTIDE SEQUENCE</scope>
</reference>
<dbReference type="OrthoDB" id="8772365at2759"/>
<dbReference type="AGR" id="ZFIN:ZDB-GENE-070806-12"/>
<evidence type="ECO:0000256" key="9">
    <source>
        <dbReference type="ARBA" id="ARBA00023157"/>
    </source>
</evidence>
<evidence type="ECO:0000256" key="7">
    <source>
        <dbReference type="ARBA" id="ARBA00023040"/>
    </source>
</evidence>
<evidence type="ECO:0000256" key="8">
    <source>
        <dbReference type="ARBA" id="ARBA00023136"/>
    </source>
</evidence>
<evidence type="ECO:0000313" key="17">
    <source>
        <dbReference type="Proteomes" id="UP000000437"/>
    </source>
</evidence>
<dbReference type="HOGENOM" id="CLU_012526_0_1_1"/>
<organism evidence="15">
    <name type="scientific">Danio rerio</name>
    <name type="common">Zebrafish</name>
    <name type="synonym">Brachydanio rerio</name>
    <dbReference type="NCBI Taxonomy" id="7955"/>
    <lineage>
        <taxon>Eukaryota</taxon>
        <taxon>Metazoa</taxon>
        <taxon>Chordata</taxon>
        <taxon>Craniata</taxon>
        <taxon>Vertebrata</taxon>
        <taxon>Euteleostomi</taxon>
        <taxon>Actinopterygii</taxon>
        <taxon>Neopterygii</taxon>
        <taxon>Teleostei</taxon>
        <taxon>Ostariophysi</taxon>
        <taxon>Cypriniformes</taxon>
        <taxon>Danionidae</taxon>
        <taxon>Danioninae</taxon>
        <taxon>Danio</taxon>
    </lineage>
</organism>
<feature type="transmembrane region" description="Helical" evidence="13">
    <location>
        <begin position="197"/>
        <end position="219"/>
    </location>
</feature>
<reference evidence="15 18" key="1">
    <citation type="journal article" date="2006" name="BMC Genomics">
        <title>The odorant receptor repertoire of teleost fish.</title>
        <authorList>
            <person name="Alioto T.S."/>
            <person name="Ngai J."/>
        </authorList>
    </citation>
    <scope>NUCLEOTIDE SEQUENCE</scope>
</reference>
<feature type="transmembrane region" description="Helical" evidence="13">
    <location>
        <begin position="142"/>
        <end position="163"/>
    </location>
</feature>
<evidence type="ECO:0000256" key="12">
    <source>
        <dbReference type="ARBA" id="ARBA00023224"/>
    </source>
</evidence>
<dbReference type="SMR" id="Q2PRI3"/>
<dbReference type="Proteomes" id="UP000000437">
    <property type="component" value="Chromosome 21"/>
</dbReference>
<dbReference type="PROSITE" id="PS50262">
    <property type="entry name" value="G_PROTEIN_RECEP_F1_2"/>
    <property type="match status" value="1"/>
</dbReference>
<evidence type="ECO:0000256" key="4">
    <source>
        <dbReference type="ARBA" id="ARBA00022692"/>
    </source>
</evidence>
<reference evidence="16" key="3">
    <citation type="submission" date="2012-02" db="UniProtKB">
        <authorList>
            <consortium name="Ensembl"/>
        </authorList>
    </citation>
    <scope>IDENTIFICATION</scope>
    <source>
        <strain evidence="16">Tuebingen</strain>
    </source>
</reference>
<dbReference type="OMA" id="NAHTILM"/>
<evidence type="ECO:0000256" key="5">
    <source>
        <dbReference type="ARBA" id="ARBA00022725"/>
    </source>
</evidence>
<keyword evidence="5" id="KW-0552">Olfaction</keyword>
<evidence type="ECO:0000259" key="14">
    <source>
        <dbReference type="PROSITE" id="PS50262"/>
    </source>
</evidence>
<dbReference type="Pfam" id="PF13853">
    <property type="entry name" value="7tm_4"/>
    <property type="match status" value="1"/>
</dbReference>
<gene>
    <name evidence="18 19 20" type="primary">or70a11</name>
    <name evidence="15" type="synonym">OR115-11</name>
    <name evidence="18 19" type="synonym">or115-11</name>
    <name evidence="18 19" type="synonym">or21.40</name>
</gene>
<dbReference type="GO" id="GO:0004984">
    <property type="term" value="F:olfactory receptor activity"/>
    <property type="evidence" value="ECO:0000318"/>
    <property type="project" value="GO_Central"/>
</dbReference>
<feature type="transmembrane region" description="Helical" evidence="13">
    <location>
        <begin position="240"/>
        <end position="260"/>
    </location>
</feature>
<evidence type="ECO:0000256" key="6">
    <source>
        <dbReference type="ARBA" id="ARBA00022989"/>
    </source>
</evidence>
<dbReference type="FunFam" id="1.20.1070.10:FF:000024">
    <property type="entry name" value="Olfactory receptor"/>
    <property type="match status" value="1"/>
</dbReference>
<reference evidence="18" key="5">
    <citation type="journal article" date="2015" name="Sci. Rep.">
        <title>Molecular and neuronal homology between the olfactory systems of zebrafish and mouse.</title>
        <authorList>
            <person name="Saraiva L.R."/>
            <person name="Ahuja G."/>
            <person name="Ivandic I."/>
            <person name="Syed A.S."/>
            <person name="Marioni J.C."/>
            <person name="Korsching S.I."/>
            <person name="Logan D.W."/>
        </authorList>
    </citation>
    <scope>NUCLEOTIDE SEQUENCE</scope>
</reference>
<evidence type="ECO:0000256" key="2">
    <source>
        <dbReference type="ARBA" id="ARBA00022475"/>
    </source>
</evidence>
<dbReference type="KEGG" id="dre:100149635"/>
<evidence type="ECO:0000256" key="3">
    <source>
        <dbReference type="ARBA" id="ARBA00022606"/>
    </source>
</evidence>
<evidence type="ECO:0000313" key="16">
    <source>
        <dbReference type="Ensembl" id="ENSDARP00000070395"/>
    </source>
</evidence>
<dbReference type="GO" id="GO:0016020">
    <property type="term" value="C:membrane"/>
    <property type="evidence" value="ECO:0000318"/>
    <property type="project" value="GO_Central"/>
</dbReference>
<evidence type="ECO:0000256" key="1">
    <source>
        <dbReference type="ARBA" id="ARBA00004651"/>
    </source>
</evidence>
<accession>A0A8M1NJ18</accession>
<dbReference type="SUPFAM" id="SSF81321">
    <property type="entry name" value="Family A G protein-coupled receptor-like"/>
    <property type="match status" value="1"/>
</dbReference>
<feature type="transmembrane region" description="Helical" evidence="13">
    <location>
        <begin position="272"/>
        <end position="291"/>
    </location>
</feature>
<reference evidence="18" key="6">
    <citation type="journal article" date="2016" name="Biochem. Biophys. Res. Commun.">
        <title>Possible molecular mechanism underlying cadmium-induced circadian rhythms disruption in zebrafish.</title>
        <authorList>
            <person name="Xiao B."/>
            <person name="Chen T.M."/>
            <person name="Zhong Y."/>
        </authorList>
    </citation>
    <scope>NUCLEOTIDE SEQUENCE</scope>
</reference>
<sequence length="305" mass="34598">MDNLTLRYSVLLVEGLSVSPPYSYVAFFSLLTVYIFIMVSNLWILLNIMIDKDLHQPMYSIYSNLPLRDVIGTSVIVPRLLRDVLTNPSERYITYVECALQAFFIHLNGTACHTILMIMAFDRYVAICNPLRYSAIMSNKMVIKLSAGAWISMSVMVGIMISLSVRLSHCRSLIQNHFCDNASLFKLSCESTEINNIYGLTFTVSVIVVSMGSISLTYLRIAIVCISSKNKRNKKAITTCSTHLIVYTIMLVSGFVAVFLHRFSEYYENRRIASIVFSVVPPGLNPLIYGLQVKEIRQKLFKFCK</sequence>
<dbReference type="InterPro" id="IPR000725">
    <property type="entry name" value="Olfact_rcpt"/>
</dbReference>
<evidence type="ECO:0000313" key="19">
    <source>
        <dbReference type="RefSeq" id="XP_009293918.1"/>
    </source>
</evidence>
<dbReference type="PRINTS" id="PR00245">
    <property type="entry name" value="OLFACTORYR"/>
</dbReference>
<dbReference type="Gene3D" id="1.20.1070.10">
    <property type="entry name" value="Rhodopsin 7-helix transmembrane proteins"/>
    <property type="match status" value="1"/>
</dbReference>
<evidence type="ECO:0000256" key="11">
    <source>
        <dbReference type="ARBA" id="ARBA00023180"/>
    </source>
</evidence>
<dbReference type="PANTHER" id="PTHR26451:SF109">
    <property type="entry name" value="ODORANT RECEPTOR-RELATED"/>
    <property type="match status" value="1"/>
</dbReference>
<feature type="domain" description="G-protein coupled receptors family 1 profile" evidence="14">
    <location>
        <begin position="40"/>
        <end position="289"/>
    </location>
</feature>
<keyword evidence="3" id="KW-0716">Sensory transduction</keyword>
<name>Q2PRI3_DANRE</name>
<dbReference type="Ensembl" id="ENSDART00000075915.5">
    <property type="protein sequence ID" value="ENSDARP00000070395.3"/>
    <property type="gene ID" value="ENSDARG00000053813.7"/>
</dbReference>
<evidence type="ECO:0000256" key="10">
    <source>
        <dbReference type="ARBA" id="ARBA00023170"/>
    </source>
</evidence>
<feature type="transmembrane region" description="Helical" evidence="13">
    <location>
        <begin position="22"/>
        <end position="46"/>
    </location>
</feature>